<dbReference type="InterPro" id="IPR015915">
    <property type="entry name" value="Kelch-typ_b-propeller"/>
</dbReference>
<dbReference type="CDD" id="cd18186">
    <property type="entry name" value="BTB_POZ_ZBTB_KLHL-like"/>
    <property type="match status" value="1"/>
</dbReference>
<evidence type="ECO:0000313" key="6">
    <source>
        <dbReference type="RefSeq" id="XP_022307310.1"/>
    </source>
</evidence>
<organism evidence="4 6">
    <name type="scientific">Crassostrea virginica</name>
    <name type="common">Eastern oyster</name>
    <dbReference type="NCBI Taxonomy" id="6565"/>
    <lineage>
        <taxon>Eukaryota</taxon>
        <taxon>Metazoa</taxon>
        <taxon>Spiralia</taxon>
        <taxon>Lophotrochozoa</taxon>
        <taxon>Mollusca</taxon>
        <taxon>Bivalvia</taxon>
        <taxon>Autobranchia</taxon>
        <taxon>Pteriomorphia</taxon>
        <taxon>Ostreida</taxon>
        <taxon>Ostreoidea</taxon>
        <taxon>Ostreidae</taxon>
        <taxon>Crassostrea</taxon>
    </lineage>
</organism>
<dbReference type="PROSITE" id="PS50097">
    <property type="entry name" value="BTB"/>
    <property type="match status" value="1"/>
</dbReference>
<dbReference type="GeneID" id="111113369"/>
<dbReference type="FunFam" id="1.25.40.420:FF:000001">
    <property type="entry name" value="Kelch-like family member 12"/>
    <property type="match status" value="1"/>
</dbReference>
<dbReference type="InterPro" id="IPR006652">
    <property type="entry name" value="Kelch_1"/>
</dbReference>
<dbReference type="Gene3D" id="3.30.710.10">
    <property type="entry name" value="Potassium Channel Kv1.1, Chain A"/>
    <property type="match status" value="1"/>
</dbReference>
<dbReference type="Proteomes" id="UP000694844">
    <property type="component" value="Chromosome 9"/>
</dbReference>
<gene>
    <name evidence="5 6" type="primary">LOC111113369</name>
</gene>
<sequence>MAAKPTETALNKIYLDLLCESMKRLWTTGDHSDVTIEVGEKTFKCHKSILAAMSPYFDAMFSSGMRESISGEVTFPEMDPDLFEIVLAFMYTGRAEEVMTTENAVELLHIAAVLQIKALQGIIEEFLHPHLTNENCLKVWRLSVLHDCHTLTEKSVQLIARNFKEIIVTEEFWELDGREVASIIKEDTLDIDSEDQLCDLVIKWIERDVIKRKESCGILFEQIRLAFLTPEYLVNLEEKHEFLKEDLVCMKFINEAKSFKLLPARQQEAQGKQTCLRLTASQEEVLVLLGGCESTTPPYVRSLGVICYSFYRKEWFSIAALPYDPGIEFASCTYQNDIYINGGGSMQKCLLWYDSSKNKWLQNECMAYGRRRHAIVAVTGALYAIGGYDNKLDDGHRMLSSIERYIIEEDQWELAGDLPIAVSSFSAAVVGESIYIFGGEKNDRKDTAFIQCYETRTRQATKVDAKIPMACKLTKSITCDKRIFLIFFDGRVVEFVKDRKDAMKKPFCRTVGRLTAFQRIHFGVIQHRGNVIVLGGEIDNATLCSDLIMFDPSTTGCTKLRDTLPKPRLIDGCVKVAIQKKYLQQLKEDSPRSTRR</sequence>
<dbReference type="SMART" id="SM00612">
    <property type="entry name" value="Kelch"/>
    <property type="match status" value="2"/>
</dbReference>
<accession>A0A8B8BVJ4</accession>
<proteinExistence type="predicted"/>
<dbReference type="SUPFAM" id="SSF117281">
    <property type="entry name" value="Kelch motif"/>
    <property type="match status" value="1"/>
</dbReference>
<dbReference type="AlphaFoldDB" id="A0A8B8BVJ4"/>
<dbReference type="SMART" id="SM00875">
    <property type="entry name" value="BACK"/>
    <property type="match status" value="1"/>
</dbReference>
<dbReference type="Gene3D" id="1.25.40.420">
    <property type="match status" value="1"/>
</dbReference>
<dbReference type="Gene3D" id="2.120.10.80">
    <property type="entry name" value="Kelch-type beta propeller"/>
    <property type="match status" value="1"/>
</dbReference>
<dbReference type="InterPro" id="IPR017096">
    <property type="entry name" value="BTB-kelch_protein"/>
</dbReference>
<dbReference type="PIRSF" id="PIRSF037037">
    <property type="entry name" value="Kelch-like_protein_gigaxonin"/>
    <property type="match status" value="1"/>
</dbReference>
<keyword evidence="4" id="KW-1185">Reference proteome</keyword>
<dbReference type="RefSeq" id="XP_022307309.1">
    <property type="nucleotide sequence ID" value="XM_022451601.1"/>
</dbReference>
<name>A0A8B8BVJ4_CRAVI</name>
<feature type="domain" description="BTB" evidence="3">
    <location>
        <begin position="32"/>
        <end position="99"/>
    </location>
</feature>
<dbReference type="KEGG" id="cvn:111113369"/>
<protein>
    <submittedName>
        <fullName evidence="5 6">Kelch-like protein 24</fullName>
    </submittedName>
</protein>
<dbReference type="OrthoDB" id="6046394at2759"/>
<evidence type="ECO:0000256" key="1">
    <source>
        <dbReference type="ARBA" id="ARBA00022441"/>
    </source>
</evidence>
<dbReference type="Pfam" id="PF01344">
    <property type="entry name" value="Kelch_1"/>
    <property type="match status" value="1"/>
</dbReference>
<evidence type="ECO:0000313" key="5">
    <source>
        <dbReference type="RefSeq" id="XP_022307309.1"/>
    </source>
</evidence>
<dbReference type="PANTHER" id="PTHR45632:SF3">
    <property type="entry name" value="KELCH-LIKE PROTEIN 32"/>
    <property type="match status" value="1"/>
</dbReference>
<dbReference type="PANTHER" id="PTHR45632">
    <property type="entry name" value="LD33804P"/>
    <property type="match status" value="1"/>
</dbReference>
<reference evidence="5 6" key="1">
    <citation type="submission" date="2025-04" db="UniProtKB">
        <authorList>
            <consortium name="RefSeq"/>
        </authorList>
    </citation>
    <scope>IDENTIFICATION</scope>
    <source>
        <tissue evidence="5 6">Whole sample</tissue>
    </source>
</reference>
<dbReference type="InterPro" id="IPR000210">
    <property type="entry name" value="BTB/POZ_dom"/>
</dbReference>
<keyword evidence="2" id="KW-0677">Repeat</keyword>
<evidence type="ECO:0000256" key="2">
    <source>
        <dbReference type="ARBA" id="ARBA00022737"/>
    </source>
</evidence>
<keyword evidence="1" id="KW-0880">Kelch repeat</keyword>
<dbReference type="RefSeq" id="XP_022307310.1">
    <property type="nucleotide sequence ID" value="XM_022451602.1"/>
</dbReference>
<dbReference type="InterPro" id="IPR011333">
    <property type="entry name" value="SKP1/BTB/POZ_sf"/>
</dbReference>
<dbReference type="SUPFAM" id="SSF54695">
    <property type="entry name" value="POZ domain"/>
    <property type="match status" value="1"/>
</dbReference>
<dbReference type="InterPro" id="IPR011705">
    <property type="entry name" value="BACK"/>
</dbReference>
<dbReference type="SMART" id="SM00225">
    <property type="entry name" value="BTB"/>
    <property type="match status" value="1"/>
</dbReference>
<evidence type="ECO:0000259" key="3">
    <source>
        <dbReference type="PROSITE" id="PS50097"/>
    </source>
</evidence>
<dbReference type="Pfam" id="PF07707">
    <property type="entry name" value="BACK"/>
    <property type="match status" value="1"/>
</dbReference>
<dbReference type="Pfam" id="PF00651">
    <property type="entry name" value="BTB"/>
    <property type="match status" value="1"/>
</dbReference>
<evidence type="ECO:0000313" key="4">
    <source>
        <dbReference type="Proteomes" id="UP000694844"/>
    </source>
</evidence>